<evidence type="ECO:0000313" key="1">
    <source>
        <dbReference type="EMBL" id="SFO07687.1"/>
    </source>
</evidence>
<dbReference type="Proteomes" id="UP000199011">
    <property type="component" value="Unassembled WGS sequence"/>
</dbReference>
<accession>A0A1I5E8B5</accession>
<dbReference type="AlphaFoldDB" id="A0A1I5E8B5"/>
<protein>
    <submittedName>
        <fullName evidence="1">Uncharacterized protein</fullName>
    </submittedName>
</protein>
<evidence type="ECO:0000313" key="2">
    <source>
        <dbReference type="Proteomes" id="UP000199011"/>
    </source>
</evidence>
<keyword evidence="2" id="KW-1185">Reference proteome</keyword>
<sequence>MVIAKSGFGELYLCGQETDRNLSISRVFNTIFCHESKTLS</sequence>
<gene>
    <name evidence="1" type="ORF">SAMN05421579_1572</name>
</gene>
<dbReference type="RefSeq" id="WP_281244153.1">
    <property type="nucleotide sequence ID" value="NZ_FOVO01000057.1"/>
</dbReference>
<dbReference type="EMBL" id="FOVO01000057">
    <property type="protein sequence ID" value="SFO07687.1"/>
    <property type="molecule type" value="Genomic_DNA"/>
</dbReference>
<name>A0A1I5E8B5_9GAMM</name>
<reference evidence="2" key="1">
    <citation type="submission" date="2016-10" db="EMBL/GenBank/DDBJ databases">
        <authorList>
            <person name="Varghese N."/>
            <person name="Submissions S."/>
        </authorList>
    </citation>
    <scope>NUCLEOTIDE SEQUENCE [LARGE SCALE GENOMIC DNA]</scope>
    <source>
        <strain evidence="2">DSM 16522</strain>
    </source>
</reference>
<proteinExistence type="predicted"/>
<organism evidence="1 2">
    <name type="scientific">Xenorhabdus japonica</name>
    <dbReference type="NCBI Taxonomy" id="53341"/>
    <lineage>
        <taxon>Bacteria</taxon>
        <taxon>Pseudomonadati</taxon>
        <taxon>Pseudomonadota</taxon>
        <taxon>Gammaproteobacteria</taxon>
        <taxon>Enterobacterales</taxon>
        <taxon>Morganellaceae</taxon>
        <taxon>Xenorhabdus</taxon>
    </lineage>
</organism>